<comment type="similarity">
    <text evidence="2">Belongs to the CDP-glycerol glycerophosphotransferase family.</text>
</comment>
<evidence type="ECO:0000256" key="6">
    <source>
        <dbReference type="ARBA" id="ARBA00023136"/>
    </source>
</evidence>
<dbReference type="Gene3D" id="3.40.50.12580">
    <property type="match status" value="2"/>
</dbReference>
<feature type="domain" description="TarS C-terminal" evidence="7">
    <location>
        <begin position="156"/>
        <end position="300"/>
    </location>
</feature>
<dbReference type="Pfam" id="PF04464">
    <property type="entry name" value="Glyphos_transf"/>
    <property type="match status" value="2"/>
</dbReference>
<keyword evidence="5" id="KW-0777">Teichoic acid biosynthesis</keyword>
<evidence type="ECO:0000313" key="9">
    <source>
        <dbReference type="Proteomes" id="UP000294802"/>
    </source>
</evidence>
<keyword evidence="9" id="KW-1185">Reference proteome</keyword>
<dbReference type="PANTHER" id="PTHR37316:SF3">
    <property type="entry name" value="TEICHOIC ACID GLYCEROL-PHOSPHATE TRANSFERASE"/>
    <property type="match status" value="1"/>
</dbReference>
<evidence type="ECO:0000256" key="4">
    <source>
        <dbReference type="ARBA" id="ARBA00022679"/>
    </source>
</evidence>
<protein>
    <submittedName>
        <fullName evidence="8">CDP-glycerol--glycerophosphate glycerophosphotransferase</fullName>
    </submittedName>
</protein>
<dbReference type="SUPFAM" id="SSF53756">
    <property type="entry name" value="UDP-Glycosyltransferase/glycogen phosphorylase"/>
    <property type="match status" value="2"/>
</dbReference>
<proteinExistence type="inferred from homology"/>
<dbReference type="GO" id="GO:0047355">
    <property type="term" value="F:CDP-glycerol glycerophosphotransferase activity"/>
    <property type="evidence" value="ECO:0007669"/>
    <property type="project" value="InterPro"/>
</dbReference>
<dbReference type="Gene3D" id="3.40.50.11820">
    <property type="match status" value="1"/>
</dbReference>
<dbReference type="InterPro" id="IPR007554">
    <property type="entry name" value="Glycerophosphate_synth"/>
</dbReference>
<name>A0A4R6BVR6_9STAP</name>
<gene>
    <name evidence="8" type="ORF">ERX29_03515</name>
</gene>
<dbReference type="EMBL" id="SCWB01000004">
    <property type="protein sequence ID" value="TDM12404.1"/>
    <property type="molecule type" value="Genomic_DNA"/>
</dbReference>
<evidence type="ECO:0000313" key="8">
    <source>
        <dbReference type="EMBL" id="TDM12404.1"/>
    </source>
</evidence>
<keyword evidence="4 8" id="KW-0808">Transferase</keyword>
<keyword evidence="6" id="KW-0472">Membrane</keyword>
<dbReference type="OrthoDB" id="396512at2"/>
<evidence type="ECO:0000256" key="5">
    <source>
        <dbReference type="ARBA" id="ARBA00022944"/>
    </source>
</evidence>
<dbReference type="GO" id="GO:0019350">
    <property type="term" value="P:teichoic acid biosynthetic process"/>
    <property type="evidence" value="ECO:0007669"/>
    <property type="project" value="UniProtKB-KW"/>
</dbReference>
<accession>A0A4R6BVR6</accession>
<dbReference type="GO" id="GO:0005886">
    <property type="term" value="C:plasma membrane"/>
    <property type="evidence" value="ECO:0007669"/>
    <property type="project" value="UniProtKB-SubCell"/>
</dbReference>
<comment type="caution">
    <text evidence="8">The sequence shown here is derived from an EMBL/GenBank/DDBJ whole genome shotgun (WGS) entry which is preliminary data.</text>
</comment>
<sequence length="1087" mass="129449">MEKIRIIQEEDTLTIDQIPFRYQSVTLEEGLNYFEKKVTDGKIIINLKDLLNISKMQFEKKINVFLNYYDFKPLEEVVDKLENIDLDKDIFYQNQEAFIRIRKRRRISLKSFIINHNQFHTLEANEQYITPYFDKYSVFSLSLISNIKPSTYINFRHIDKLSFKKSTINLKGKFSLINSLVNKAEIVLESRLTGQFVTQDLNIYKKDISKTKTYNAYYFELNSNLIFSQMLLQGLQEEDIVDLYIQVTLDTYDQPFKFKLGNPRILVEAMLKGNVSIKRDDETIYFTPYFTLKGRNLAFKHVKLTTDSVKAYEKSFKRRKKSKPVWIIGERHYKAQDNGYHFFKYIRENHPEIEAYYVIDKKSNEYLNVKNLGNIVDFRSPEHFEVMTRAEKIFTTHHPELIFPMSDVQYTKSIKAQRIFLQHGVLGTKNLTQINGNQLKDFNVDMFIVSSDREKQIVTRDLQFYPEQVKVTGLSRFDNLFKKITINNQILIIPTWRDWLNSPEKFSDSIYLEKIEELLNSHVIKEMHDQGMEIIFCMHPNMQSYLHLINVPTFIKNIEQGEVDVQQLIKESRLMITDYSSVGFDFSFLYKPVIYYQFDRNRFIGKDGSHLDLERELPGISVKNIENLEIQVKHFAARSFEIDEKLKFKIDSFIKYRDQQSSNRIYQSALEFKNTKKFKNKLKYNIIVQHLFKRFRRNQKIYFNSMKVMNFLLTKFIPINTDLIVFESNVGKSVIDSPKVIYDELSKRNHPCEIVWVTNKIYPFNDEKVKTVKRLSPSYFYYLSRAKFWINNQNLPYYIRKHKNTEYIQTWHGTPLKKMLNDIKVFEGRDENYKNRVNIATRKWDYLISPSQYATEKFTSAFNFNKTMLEIGYPRNDVFYKSNDKFINQQCQIIKQKINIGDDRKIILYAPTFRDDQLKSSNHELNLDFEQLQLLKDDYIILLKPHLLVGNKISIPEQYQDFIYNVSNYHEIMDLYLISDICVTDYSSVMFDFANTRKPLLFYTYDLEHYRDHLRGFYMNFEEEAPGPLLFTTEQIVQSIVGIETVQAAYAPRYMKFIEKYCEYEKGSAAETIVNSLLLNKESDFEK</sequence>
<comment type="subcellular location">
    <subcellularLocation>
        <location evidence="1">Cell membrane</location>
        <topology evidence="1">Peripheral membrane protein</topology>
    </subcellularLocation>
</comment>
<dbReference type="AlphaFoldDB" id="A0A4R6BVR6"/>
<organism evidence="8 9">
    <name type="scientific">Macrococcus lamae</name>
    <dbReference type="NCBI Taxonomy" id="198484"/>
    <lineage>
        <taxon>Bacteria</taxon>
        <taxon>Bacillati</taxon>
        <taxon>Bacillota</taxon>
        <taxon>Bacilli</taxon>
        <taxon>Bacillales</taxon>
        <taxon>Staphylococcaceae</taxon>
        <taxon>Macrococcus</taxon>
    </lineage>
</organism>
<reference evidence="8 9" key="1">
    <citation type="submission" date="2019-01" db="EMBL/GenBank/DDBJ databases">
        <title>Draft genome sequences of the type strains of six Macrococcus species.</title>
        <authorList>
            <person name="Mazhar S."/>
            <person name="Altermann E."/>
            <person name="Hill C."/>
            <person name="Mcauliffe O."/>
        </authorList>
    </citation>
    <scope>NUCLEOTIDE SEQUENCE [LARGE SCALE GENOMIC DNA]</scope>
    <source>
        <strain evidence="8 9">CCM4815</strain>
    </source>
</reference>
<evidence type="ECO:0000256" key="3">
    <source>
        <dbReference type="ARBA" id="ARBA00022475"/>
    </source>
</evidence>
<evidence type="ECO:0000256" key="1">
    <source>
        <dbReference type="ARBA" id="ARBA00004202"/>
    </source>
</evidence>
<dbReference type="InterPro" id="IPR043149">
    <property type="entry name" value="TagF_N"/>
</dbReference>
<dbReference type="InterPro" id="IPR051612">
    <property type="entry name" value="Teichoic_Acid_Biosynth"/>
</dbReference>
<evidence type="ECO:0000259" key="7">
    <source>
        <dbReference type="Pfam" id="PF18674"/>
    </source>
</evidence>
<dbReference type="Pfam" id="PF18674">
    <property type="entry name" value="TarS_C1"/>
    <property type="match status" value="1"/>
</dbReference>
<dbReference type="PANTHER" id="PTHR37316">
    <property type="entry name" value="TEICHOIC ACID GLYCEROL-PHOSPHATE PRIMASE"/>
    <property type="match status" value="1"/>
</dbReference>
<dbReference type="RefSeq" id="WP_133443309.1">
    <property type="nucleotide sequence ID" value="NZ_SCWB01000004.1"/>
</dbReference>
<dbReference type="Proteomes" id="UP000294802">
    <property type="component" value="Unassembled WGS sequence"/>
</dbReference>
<evidence type="ECO:0000256" key="2">
    <source>
        <dbReference type="ARBA" id="ARBA00010488"/>
    </source>
</evidence>
<keyword evidence="3" id="KW-1003">Cell membrane</keyword>
<dbReference type="InterPro" id="IPR041038">
    <property type="entry name" value="TarS_C1"/>
</dbReference>
<dbReference type="InterPro" id="IPR043148">
    <property type="entry name" value="TagF_C"/>
</dbReference>